<evidence type="ECO:0000256" key="1">
    <source>
        <dbReference type="ARBA" id="ARBA00004167"/>
    </source>
</evidence>
<keyword evidence="11" id="KW-0804">Transcription</keyword>
<dbReference type="SMART" id="SM00515">
    <property type="entry name" value="eIF5C"/>
    <property type="match status" value="1"/>
</dbReference>
<keyword evidence="5" id="KW-0328">Glycosyltransferase</keyword>
<evidence type="ECO:0000256" key="12">
    <source>
        <dbReference type="ARBA" id="ARBA00023180"/>
    </source>
</evidence>
<evidence type="ECO:0000256" key="11">
    <source>
        <dbReference type="ARBA" id="ARBA00023163"/>
    </source>
</evidence>
<dbReference type="EC" id="2.4.1.17" evidence="4"/>
<keyword evidence="7" id="KW-0732">Signal</keyword>
<evidence type="ECO:0000259" key="14">
    <source>
        <dbReference type="PROSITE" id="PS51363"/>
    </source>
</evidence>
<evidence type="ECO:0000313" key="17">
    <source>
        <dbReference type="Proteomes" id="UP000886611"/>
    </source>
</evidence>
<keyword evidence="13" id="KW-0255">Endonuclease</keyword>
<dbReference type="InterPro" id="IPR016024">
    <property type="entry name" value="ARM-type_fold"/>
</dbReference>
<dbReference type="CDD" id="cd11560">
    <property type="entry name" value="W2_eIF5C_like"/>
    <property type="match status" value="1"/>
</dbReference>
<gene>
    <name evidence="16" type="primary">Ugt1a1</name>
    <name evidence="16" type="ORF">GTO96_0019078</name>
</gene>
<evidence type="ECO:0000256" key="2">
    <source>
        <dbReference type="ARBA" id="ARBA00008151"/>
    </source>
</evidence>
<keyword evidence="17" id="KW-1185">Reference proteome</keyword>
<dbReference type="GO" id="GO:0016787">
    <property type="term" value="F:hydrolase activity"/>
    <property type="evidence" value="ECO:0007669"/>
    <property type="project" value="UniProtKB-KW"/>
</dbReference>
<dbReference type="AlphaFoldDB" id="A0A8X7X1G6"/>
<dbReference type="InterPro" id="IPR035595">
    <property type="entry name" value="UDP_glycos_trans_CS"/>
</dbReference>
<dbReference type="PANTHER" id="PTHR14208">
    <property type="entry name" value="BASIC LEUCINE ZIPPER AND W2 DOMAIN-CONTAINING PROTEIN"/>
    <property type="match status" value="1"/>
</dbReference>
<dbReference type="Pfam" id="PF25504">
    <property type="entry name" value="HEAT_5MP1_2"/>
    <property type="match status" value="1"/>
</dbReference>
<proteinExistence type="inferred from homology"/>
<evidence type="ECO:0000256" key="10">
    <source>
        <dbReference type="ARBA" id="ARBA00023159"/>
    </source>
</evidence>
<feature type="non-terminal residue" evidence="16">
    <location>
        <position position="1"/>
    </location>
</feature>
<evidence type="ECO:0000256" key="4">
    <source>
        <dbReference type="ARBA" id="ARBA00012544"/>
    </source>
</evidence>
<dbReference type="Gene3D" id="1.25.40.180">
    <property type="match status" value="1"/>
</dbReference>
<dbReference type="SUPFAM" id="SSF53756">
    <property type="entry name" value="UDP-Glycosyltransferase/glycogen phosphorylase"/>
    <property type="match status" value="1"/>
</dbReference>
<dbReference type="Proteomes" id="UP000886611">
    <property type="component" value="Unassembled WGS sequence"/>
</dbReference>
<dbReference type="InterPro" id="IPR051245">
    <property type="entry name" value="eIF5-mimic_regulator"/>
</dbReference>
<dbReference type="GO" id="GO:0016020">
    <property type="term" value="C:membrane"/>
    <property type="evidence" value="ECO:0007669"/>
    <property type="project" value="UniProtKB-SubCell"/>
</dbReference>
<evidence type="ECO:0000259" key="15">
    <source>
        <dbReference type="PROSITE" id="PS52044"/>
    </source>
</evidence>
<keyword evidence="10" id="KW-0010">Activator</keyword>
<evidence type="ECO:0000256" key="6">
    <source>
        <dbReference type="ARBA" id="ARBA00022679"/>
    </source>
</evidence>
<dbReference type="InterPro" id="IPR057397">
    <property type="entry name" value="HEAT_5MP1_2"/>
</dbReference>
<comment type="domain">
    <text evidence="13">The VLRF1 domain mediates binding to the 60S ribosomal subunit.</text>
</comment>
<evidence type="ECO:0000256" key="13">
    <source>
        <dbReference type="PROSITE-ProRule" id="PRU01389"/>
    </source>
</evidence>
<feature type="domain" description="VLRF1" evidence="15">
    <location>
        <begin position="664"/>
        <end position="807"/>
    </location>
</feature>
<dbReference type="PROSITE" id="PS52044">
    <property type="entry name" value="VLRF1"/>
    <property type="match status" value="1"/>
</dbReference>
<dbReference type="PANTHER" id="PTHR14208:SF0">
    <property type="entry name" value="EIF5-MIMIC PROTEIN 2"/>
    <property type="match status" value="1"/>
</dbReference>
<evidence type="ECO:0000256" key="9">
    <source>
        <dbReference type="ARBA" id="ARBA00023015"/>
    </source>
</evidence>
<comment type="similarity">
    <text evidence="3">Belongs to the UDP-glycosyltransferase family.</text>
</comment>
<feature type="domain" description="W2" evidence="14">
    <location>
        <begin position="965"/>
        <end position="1132"/>
    </location>
</feature>
<dbReference type="Pfam" id="PF02020">
    <property type="entry name" value="W2"/>
    <property type="match status" value="1"/>
</dbReference>
<dbReference type="Gene3D" id="3.40.50.2000">
    <property type="entry name" value="Glycogen Phosphorylase B"/>
    <property type="match status" value="2"/>
</dbReference>
<keyword evidence="8" id="KW-0810">Translation regulation</keyword>
<dbReference type="InterPro" id="IPR003307">
    <property type="entry name" value="W2_domain"/>
</dbReference>
<comment type="similarity">
    <text evidence="13">Belongs to the ANKZF1/VMS1 family.</text>
</comment>
<dbReference type="SUPFAM" id="SSF48371">
    <property type="entry name" value="ARM repeat"/>
    <property type="match status" value="1"/>
</dbReference>
<sequence length="1176" mass="133576">MDGSHWISMKPVAEELGRKGHHVVIVIPEANLLLGSLSHCKTKTYSVPYTKQDVEVLYRKNNNLIFNKEPFWKKIESFINRVKTISDFITLNCESLLYSKELLQYLKDEKFDAVFSDPLMPSGAILAEYLSVPSVFISRGIPCGLDVTVTQCPSPPSYIPRMFSKNTDLMTFSQRALNFIVSLAEPFICDLIFRSFNNIASNFFERSITFQELLSQASLWLMRYDFTFEFPRPLMPNMVLVGGINCVKKNPLPLELEIFANSSGEHGFLVFTLGSLVSEIPHEQLTQIVEAFRRIPQKVFWRYSGPMPQNLSENVKIMNWLPQNDLLGHPKVKAFITHGGIHGIFEGICSGVPLIMMPLFGDQPDNGVRMSHRGTGIVIDFYSLTTEKLLDAIDKIVNIKSYKENMATLSKIHKDRPIEPLDLAVHWIEFVMEHKGAEHLRPAAHHLNRIQYQSNEEYVTRMSQFPECRSLFDLDPTLLDGLKEVASIHNAPVSNGKCVKKEEMTEKESHSNDHKSNLEVVAEVSRKMQCSACQCSFDSRQQQVEHYKTDWHRKNLRQRLEGKPSISAEEFKTKPNAGDLSSIYHSNIDNSPSDEDGGYSVNVESAIADTSANSDTKSPAKCLSGQVLFQNSRGQYLSFYRCILLNWKDNSASDVSAYLRMLTKNTVWVILMTGGGHFAGAVFQGKQILHHKTFHRYTVRAKCGKAQVVRDSQKHGIIPKSAGATLRRYNETALAKDIHNLLQRWSEHLKLASIIFLRASSYNQCFFFGGKTPALKKGDPRIQKIPFPSLQATFRDTQRVHCMLSTVHIYEKDIETSLIGFSKATWKNLPKPSEKADADCKDNYEKERFDPSQFQESIVQGLNQTGTDLEAVAKFLDASGAKLDYRRYAETLFDILVAGGMLAPGGSLSDDMTRTEYCVFTAQEDLETMQAYAQELFPANKRSCEHFSKYFTDAGLKELSDFARNQQSIGARKELQKELQEQMSRGDSFKDIIAYCKEEMKKASLSEQTMIGIVWTSVMSAVEWNKKEELVTEQAIKHLKQYSPLLKAFSSQGLSELTLLLKIQEYCYDNIHFMKAFQKIVVLLYKADVLSEEAILKWYTEAHIAKGKSVFLEQMKKFVEWLKNAEEVYVRDRFSKPCIKKDKNTIVTAVASLTESLLLHGILQLLASSHQSIPNE</sequence>
<dbReference type="PROSITE" id="PS00375">
    <property type="entry name" value="UDPGT"/>
    <property type="match status" value="1"/>
</dbReference>
<keyword evidence="12" id="KW-0325">Glycoprotein</keyword>
<comment type="similarity">
    <text evidence="2">Belongs to the BZW family.</text>
</comment>
<dbReference type="FunFam" id="3.40.50.2000:FF:000021">
    <property type="entry name" value="UDP-glucuronosyltransferase"/>
    <property type="match status" value="1"/>
</dbReference>
<dbReference type="InterPro" id="IPR043510">
    <property type="entry name" value="W2_5MP1/2"/>
</dbReference>
<dbReference type="GO" id="GO:0003676">
    <property type="term" value="F:nucleic acid binding"/>
    <property type="evidence" value="ECO:0007669"/>
    <property type="project" value="InterPro"/>
</dbReference>
<dbReference type="GO" id="GO:0008270">
    <property type="term" value="F:zinc ion binding"/>
    <property type="evidence" value="ECO:0007669"/>
    <property type="project" value="InterPro"/>
</dbReference>
<dbReference type="PROSITE" id="PS51363">
    <property type="entry name" value="W2"/>
    <property type="match status" value="1"/>
</dbReference>
<dbReference type="SMART" id="SM00451">
    <property type="entry name" value="ZnF_U1"/>
    <property type="match status" value="1"/>
</dbReference>
<protein>
    <recommendedName>
        <fullName evidence="4">glucuronosyltransferase</fullName>
        <ecNumber evidence="4">2.4.1.17</ecNumber>
    </recommendedName>
</protein>
<dbReference type="GO" id="GO:0004519">
    <property type="term" value="F:endonuclease activity"/>
    <property type="evidence" value="ECO:0007669"/>
    <property type="project" value="UniProtKB-KW"/>
</dbReference>
<feature type="non-terminal residue" evidence="16">
    <location>
        <position position="1176"/>
    </location>
</feature>
<evidence type="ECO:0000256" key="7">
    <source>
        <dbReference type="ARBA" id="ARBA00022729"/>
    </source>
</evidence>
<evidence type="ECO:0000313" key="16">
    <source>
        <dbReference type="EMBL" id="KAG2459668.1"/>
    </source>
</evidence>
<dbReference type="CDD" id="cd03784">
    <property type="entry name" value="GT1_Gtf-like"/>
    <property type="match status" value="1"/>
</dbReference>
<keyword evidence="13" id="KW-0963">Cytoplasm</keyword>
<comment type="caution">
    <text evidence="16">The sequence shown here is derived from an EMBL/GenBank/DDBJ whole genome shotgun (WGS) entry which is preliminary data.</text>
</comment>
<keyword evidence="13" id="KW-0378">Hydrolase</keyword>
<comment type="subcellular location">
    <subcellularLocation>
        <location evidence="1">Membrane</location>
        <topology evidence="1">Single-pass membrane protein</topology>
    </subcellularLocation>
</comment>
<dbReference type="InterPro" id="IPR003604">
    <property type="entry name" value="Matrin/U1-like-C_Znf_C2H2"/>
</dbReference>
<feature type="active site" evidence="13">
    <location>
        <position position="707"/>
    </location>
</feature>
<dbReference type="GO" id="GO:0005737">
    <property type="term" value="C:cytoplasm"/>
    <property type="evidence" value="ECO:0007669"/>
    <property type="project" value="UniProtKB-UniRule"/>
</dbReference>
<dbReference type="InterPro" id="IPR013087">
    <property type="entry name" value="Znf_C2H2_type"/>
</dbReference>
<dbReference type="FunFam" id="3.40.50.2000:FF:000066">
    <property type="entry name" value="UDP-glucuronosyltransferase 1-1"/>
    <property type="match status" value="1"/>
</dbReference>
<keyword evidence="13" id="KW-0540">Nuclease</keyword>
<dbReference type="PROSITE" id="PS00028">
    <property type="entry name" value="ZINC_FINGER_C2H2_1"/>
    <property type="match status" value="1"/>
</dbReference>
<dbReference type="GO" id="GO:0006446">
    <property type="term" value="P:regulation of translational initiation"/>
    <property type="evidence" value="ECO:0007669"/>
    <property type="project" value="UniProtKB-ARBA"/>
</dbReference>
<dbReference type="InterPro" id="IPR041175">
    <property type="entry name" value="VLRF1/Vms1"/>
</dbReference>
<evidence type="ECO:0000256" key="5">
    <source>
        <dbReference type="ARBA" id="ARBA00022676"/>
    </source>
</evidence>
<name>A0A8X7X1G6_POLSE</name>
<dbReference type="EMBL" id="JAATIS010005477">
    <property type="protein sequence ID" value="KAG2459668.1"/>
    <property type="molecule type" value="Genomic_DNA"/>
</dbReference>
<keyword evidence="6" id="KW-0808">Transferase</keyword>
<evidence type="ECO:0000256" key="3">
    <source>
        <dbReference type="ARBA" id="ARBA00009995"/>
    </source>
</evidence>
<keyword evidence="9" id="KW-0805">Transcription regulation</keyword>
<organism evidence="16 17">
    <name type="scientific">Polypterus senegalus</name>
    <name type="common">Senegal bichir</name>
    <dbReference type="NCBI Taxonomy" id="55291"/>
    <lineage>
        <taxon>Eukaryota</taxon>
        <taxon>Metazoa</taxon>
        <taxon>Chordata</taxon>
        <taxon>Craniata</taxon>
        <taxon>Vertebrata</taxon>
        <taxon>Euteleostomi</taxon>
        <taxon>Actinopterygii</taxon>
        <taxon>Polypteriformes</taxon>
        <taxon>Polypteridae</taxon>
        <taxon>Polypterus</taxon>
    </lineage>
</organism>
<reference evidence="16 17" key="1">
    <citation type="journal article" date="2021" name="Cell">
        <title>Tracing the genetic footprints of vertebrate landing in non-teleost ray-finned fishes.</title>
        <authorList>
            <person name="Bi X."/>
            <person name="Wang K."/>
            <person name="Yang L."/>
            <person name="Pan H."/>
            <person name="Jiang H."/>
            <person name="Wei Q."/>
            <person name="Fang M."/>
            <person name="Yu H."/>
            <person name="Zhu C."/>
            <person name="Cai Y."/>
            <person name="He Y."/>
            <person name="Gan X."/>
            <person name="Zeng H."/>
            <person name="Yu D."/>
            <person name="Zhu Y."/>
            <person name="Jiang H."/>
            <person name="Qiu Q."/>
            <person name="Yang H."/>
            <person name="Zhang Y.E."/>
            <person name="Wang W."/>
            <person name="Zhu M."/>
            <person name="He S."/>
            <person name="Zhang G."/>
        </authorList>
    </citation>
    <scope>NUCLEOTIDE SEQUENCE [LARGE SCALE GENOMIC DNA]</scope>
    <source>
        <strain evidence="16">Bchr_013</strain>
    </source>
</reference>
<dbReference type="GO" id="GO:0015020">
    <property type="term" value="F:glucuronosyltransferase activity"/>
    <property type="evidence" value="ECO:0007669"/>
    <property type="project" value="UniProtKB-EC"/>
</dbReference>
<dbReference type="Pfam" id="PF00201">
    <property type="entry name" value="UDPGT"/>
    <property type="match status" value="1"/>
</dbReference>
<evidence type="ECO:0000256" key="8">
    <source>
        <dbReference type="ARBA" id="ARBA00022845"/>
    </source>
</evidence>
<dbReference type="Pfam" id="PF18826">
    <property type="entry name" value="bVLRF1"/>
    <property type="match status" value="1"/>
</dbReference>
<dbReference type="FunFam" id="1.25.40.180:FF:000006">
    <property type="entry name" value="Basic leucine zipper and W2 domain-containing protein 1"/>
    <property type="match status" value="1"/>
</dbReference>
<accession>A0A8X7X1G6</accession>
<dbReference type="InterPro" id="IPR002213">
    <property type="entry name" value="UDP_glucos_trans"/>
</dbReference>